<evidence type="ECO:0000256" key="1">
    <source>
        <dbReference type="ARBA" id="ARBA00022723"/>
    </source>
</evidence>
<dbReference type="InterPro" id="IPR022143">
    <property type="entry name" value="DUF3675"/>
</dbReference>
<sequence length="272" mass="30614">MVDRLVVWMDRTLASSCLEHREGMAVGSVGFDGQLDPNTGCAALPMQMDRGDDGFRSDKFHKSKKKTTERKGFGEVAECRICQEEGEENEMETPCACSGTLRFAHRKCIQRWCDKKGNIICELCKQAYAPDYSVSPSSPISDYTAIDIEVLTNYTSLIRRGWGSRIELNNSHFLAIAAAEQQFRGAEYEDFAISNNSGIVCFRTVAFMLMLVLFASHILSIAEESEVFRHTTRSINISVLQLSGFFLPCYAAALSCYIIQSRWRRQVFSTSE</sequence>
<dbReference type="PROSITE" id="PS51292">
    <property type="entry name" value="ZF_RING_CH"/>
    <property type="match status" value="1"/>
</dbReference>
<dbReference type="CDD" id="cd16495">
    <property type="entry name" value="RING_CH-C4HC3_MARCH"/>
    <property type="match status" value="1"/>
</dbReference>
<dbReference type="SUPFAM" id="SSF57850">
    <property type="entry name" value="RING/U-box"/>
    <property type="match status" value="1"/>
</dbReference>
<reference evidence="6" key="1">
    <citation type="submission" date="2020-02" db="EMBL/GenBank/DDBJ databases">
        <authorList>
            <person name="Scholz U."/>
            <person name="Mascher M."/>
            <person name="Fiebig A."/>
        </authorList>
    </citation>
    <scope>NUCLEOTIDE SEQUENCE</scope>
</reference>
<dbReference type="Pfam" id="PF12428">
    <property type="entry name" value="DUF3675"/>
    <property type="match status" value="1"/>
</dbReference>
<keyword evidence="4" id="KW-1133">Transmembrane helix</keyword>
<proteinExistence type="predicted"/>
<dbReference type="AlphaFoldDB" id="A0A7I8KG54"/>
<name>A0A7I8KG54_SPIIN</name>
<dbReference type="GO" id="GO:0016020">
    <property type="term" value="C:membrane"/>
    <property type="evidence" value="ECO:0007669"/>
    <property type="project" value="TreeGrafter"/>
</dbReference>
<dbReference type="SMART" id="SM00744">
    <property type="entry name" value="RINGv"/>
    <property type="match status" value="1"/>
</dbReference>
<dbReference type="Pfam" id="PF12906">
    <property type="entry name" value="RINGv"/>
    <property type="match status" value="1"/>
</dbReference>
<keyword evidence="7" id="KW-1185">Reference proteome</keyword>
<dbReference type="InterPro" id="IPR033275">
    <property type="entry name" value="MARCH-like"/>
</dbReference>
<organism evidence="6 7">
    <name type="scientific">Spirodela intermedia</name>
    <name type="common">Intermediate duckweed</name>
    <dbReference type="NCBI Taxonomy" id="51605"/>
    <lineage>
        <taxon>Eukaryota</taxon>
        <taxon>Viridiplantae</taxon>
        <taxon>Streptophyta</taxon>
        <taxon>Embryophyta</taxon>
        <taxon>Tracheophyta</taxon>
        <taxon>Spermatophyta</taxon>
        <taxon>Magnoliopsida</taxon>
        <taxon>Liliopsida</taxon>
        <taxon>Araceae</taxon>
        <taxon>Lemnoideae</taxon>
        <taxon>Spirodela</taxon>
    </lineage>
</organism>
<dbReference type="GO" id="GO:0004842">
    <property type="term" value="F:ubiquitin-protein transferase activity"/>
    <property type="evidence" value="ECO:0007669"/>
    <property type="project" value="TreeGrafter"/>
</dbReference>
<evidence type="ECO:0000256" key="3">
    <source>
        <dbReference type="ARBA" id="ARBA00022833"/>
    </source>
</evidence>
<evidence type="ECO:0000259" key="5">
    <source>
        <dbReference type="PROSITE" id="PS51292"/>
    </source>
</evidence>
<feature type="domain" description="RING-CH-type" evidence="5">
    <location>
        <begin position="71"/>
        <end position="131"/>
    </location>
</feature>
<evidence type="ECO:0000256" key="2">
    <source>
        <dbReference type="ARBA" id="ARBA00022771"/>
    </source>
</evidence>
<feature type="transmembrane region" description="Helical" evidence="4">
    <location>
        <begin position="200"/>
        <end position="219"/>
    </location>
</feature>
<dbReference type="PANTHER" id="PTHR23012:SF176">
    <property type="entry name" value="OS01G0894600 PROTEIN"/>
    <property type="match status" value="1"/>
</dbReference>
<dbReference type="EMBL" id="LR746268">
    <property type="protein sequence ID" value="CAA7396661.1"/>
    <property type="molecule type" value="Genomic_DNA"/>
</dbReference>
<accession>A0A7I8KG54</accession>
<gene>
    <name evidence="6" type="ORF">SI8410_05007324</name>
</gene>
<keyword evidence="4" id="KW-0812">Transmembrane</keyword>
<keyword evidence="1" id="KW-0479">Metal-binding</keyword>
<dbReference type="GO" id="GO:0008270">
    <property type="term" value="F:zinc ion binding"/>
    <property type="evidence" value="ECO:0007669"/>
    <property type="project" value="UniProtKB-KW"/>
</dbReference>
<evidence type="ECO:0000313" key="6">
    <source>
        <dbReference type="EMBL" id="CAA7396661.1"/>
    </source>
</evidence>
<dbReference type="PANTHER" id="PTHR23012">
    <property type="entry name" value="RING/FYVE/PHD ZINC FINGER DOMAIN-CONTAINING"/>
    <property type="match status" value="1"/>
</dbReference>
<feature type="transmembrane region" description="Helical" evidence="4">
    <location>
        <begin position="239"/>
        <end position="259"/>
    </location>
</feature>
<keyword evidence="2" id="KW-0863">Zinc-finger</keyword>
<evidence type="ECO:0000313" key="7">
    <source>
        <dbReference type="Proteomes" id="UP000663760"/>
    </source>
</evidence>
<evidence type="ECO:0000256" key="4">
    <source>
        <dbReference type="SAM" id="Phobius"/>
    </source>
</evidence>
<dbReference type="InterPro" id="IPR013083">
    <property type="entry name" value="Znf_RING/FYVE/PHD"/>
</dbReference>
<dbReference type="Gene3D" id="3.30.40.10">
    <property type="entry name" value="Zinc/RING finger domain, C3HC4 (zinc finger)"/>
    <property type="match status" value="1"/>
</dbReference>
<dbReference type="Proteomes" id="UP000663760">
    <property type="component" value="Chromosome 5"/>
</dbReference>
<keyword evidence="4" id="KW-0472">Membrane</keyword>
<dbReference type="InterPro" id="IPR011016">
    <property type="entry name" value="Znf_RING-CH"/>
</dbReference>
<dbReference type="GO" id="GO:0016567">
    <property type="term" value="P:protein ubiquitination"/>
    <property type="evidence" value="ECO:0007669"/>
    <property type="project" value="TreeGrafter"/>
</dbReference>
<protein>
    <recommendedName>
        <fullName evidence="5">RING-CH-type domain-containing protein</fullName>
    </recommendedName>
</protein>
<keyword evidence="3" id="KW-0862">Zinc</keyword>
<dbReference type="OrthoDB" id="264354at2759"/>